<feature type="non-terminal residue" evidence="1">
    <location>
        <position position="1"/>
    </location>
</feature>
<sequence length="178" mass="19968">FCFYSCCFDLRTQRPIRVGLYSIKQGGGEMEKQVRLRIYGRSQLMSHTDSLLLSEKHPTYLDEMSVCVSLRPRQAMDTLALTTSSLDSVSSNPDETESSCAADCFWIRGDFKSSFCSATVFSDDGRRTFLPDLLPSSLKASQHQEPNDPFQPRSQSFALIPSKTFQIPPADELIFGSD</sequence>
<comment type="caution">
    <text evidence="1">The sequence shown here is derived from an EMBL/GenBank/DDBJ whole genome shotgun (WGS) entry which is preliminary data.</text>
</comment>
<protein>
    <submittedName>
        <fullName evidence="1">Uncharacterized protein</fullName>
    </submittedName>
</protein>
<organism evidence="1 2">
    <name type="scientific">Xenoophorus captivus</name>
    <dbReference type="NCBI Taxonomy" id="1517983"/>
    <lineage>
        <taxon>Eukaryota</taxon>
        <taxon>Metazoa</taxon>
        <taxon>Chordata</taxon>
        <taxon>Craniata</taxon>
        <taxon>Vertebrata</taxon>
        <taxon>Euteleostomi</taxon>
        <taxon>Actinopterygii</taxon>
        <taxon>Neopterygii</taxon>
        <taxon>Teleostei</taxon>
        <taxon>Neoteleostei</taxon>
        <taxon>Acanthomorphata</taxon>
        <taxon>Ovalentaria</taxon>
        <taxon>Atherinomorphae</taxon>
        <taxon>Cyprinodontiformes</taxon>
        <taxon>Goodeidae</taxon>
        <taxon>Xenoophorus</taxon>
    </lineage>
</organism>
<accession>A0ABV0Q7H1</accession>
<dbReference type="EMBL" id="JAHRIN010001182">
    <property type="protein sequence ID" value="MEQ2191734.1"/>
    <property type="molecule type" value="Genomic_DNA"/>
</dbReference>
<dbReference type="Proteomes" id="UP001434883">
    <property type="component" value="Unassembled WGS sequence"/>
</dbReference>
<proteinExistence type="predicted"/>
<name>A0ABV0Q7H1_9TELE</name>
<evidence type="ECO:0000313" key="2">
    <source>
        <dbReference type="Proteomes" id="UP001434883"/>
    </source>
</evidence>
<reference evidence="1 2" key="1">
    <citation type="submission" date="2021-06" db="EMBL/GenBank/DDBJ databases">
        <authorList>
            <person name="Palmer J.M."/>
        </authorList>
    </citation>
    <scope>NUCLEOTIDE SEQUENCE [LARGE SCALE GENOMIC DNA]</scope>
    <source>
        <strain evidence="1 2">XC_2019</strain>
        <tissue evidence="1">Muscle</tissue>
    </source>
</reference>
<gene>
    <name evidence="1" type="ORF">XENOCAPTIV_001879</name>
</gene>
<evidence type="ECO:0000313" key="1">
    <source>
        <dbReference type="EMBL" id="MEQ2191734.1"/>
    </source>
</evidence>
<keyword evidence="2" id="KW-1185">Reference proteome</keyword>